<dbReference type="EnsemblMetazoa" id="XM_030984349">
    <property type="protein sequence ID" value="XP_030840209"/>
    <property type="gene ID" value="LOC100891417"/>
</dbReference>
<dbReference type="InterPro" id="IPR036034">
    <property type="entry name" value="PDZ_sf"/>
</dbReference>
<dbReference type="InterPro" id="IPR008984">
    <property type="entry name" value="SMAD_FHA_dom_sf"/>
</dbReference>
<dbReference type="Pfam" id="PF01843">
    <property type="entry name" value="DIL"/>
    <property type="match status" value="1"/>
</dbReference>
<feature type="region of interest" description="Disordered" evidence="1">
    <location>
        <begin position="1005"/>
        <end position="1027"/>
    </location>
</feature>
<dbReference type="PANTHER" id="PTHR16027:SF9">
    <property type="entry name" value="RAS-ASSOCIATING AND DILUTE DOMAIN-CONTAINING PROTEIN"/>
    <property type="match status" value="1"/>
</dbReference>
<feature type="domain" description="Ras-associating" evidence="3">
    <location>
        <begin position="169"/>
        <end position="285"/>
    </location>
</feature>
<feature type="domain" description="PDZ" evidence="2">
    <location>
        <begin position="1448"/>
        <end position="1533"/>
    </location>
</feature>
<feature type="compositionally biased region" description="Low complexity" evidence="1">
    <location>
        <begin position="682"/>
        <end position="698"/>
    </location>
</feature>
<evidence type="ECO:0000259" key="3">
    <source>
        <dbReference type="PROSITE" id="PS50200"/>
    </source>
</evidence>
<dbReference type="SUPFAM" id="SSF50156">
    <property type="entry name" value="PDZ domain-like"/>
    <property type="match status" value="1"/>
</dbReference>
<dbReference type="PROSITE" id="PS50200">
    <property type="entry name" value="RA"/>
    <property type="match status" value="1"/>
</dbReference>
<feature type="compositionally biased region" description="Pro residues" evidence="1">
    <location>
        <begin position="1232"/>
        <end position="1242"/>
    </location>
</feature>
<dbReference type="SUPFAM" id="SSF49879">
    <property type="entry name" value="SMAD/FHA domain"/>
    <property type="match status" value="1"/>
</dbReference>
<dbReference type="PROSITE" id="PS51126">
    <property type="entry name" value="DILUTE"/>
    <property type="match status" value="1"/>
</dbReference>
<dbReference type="InterPro" id="IPR029071">
    <property type="entry name" value="Ubiquitin-like_domsf"/>
</dbReference>
<keyword evidence="6" id="KW-1185">Reference proteome</keyword>
<dbReference type="GO" id="GO:0007165">
    <property type="term" value="P:signal transduction"/>
    <property type="evidence" value="ECO:0007669"/>
    <property type="project" value="InterPro"/>
</dbReference>
<dbReference type="SMART" id="SM00314">
    <property type="entry name" value="RA"/>
    <property type="match status" value="1"/>
</dbReference>
<dbReference type="Gene3D" id="2.60.200.20">
    <property type="match status" value="1"/>
</dbReference>
<name>A0A7M7NQX9_STRPU</name>
<feature type="compositionally biased region" description="Low complexity" evidence="1">
    <location>
        <begin position="60"/>
        <end position="78"/>
    </location>
</feature>
<feature type="region of interest" description="Disordered" evidence="1">
    <location>
        <begin position="678"/>
        <end position="709"/>
    </location>
</feature>
<feature type="compositionally biased region" description="Low complexity" evidence="1">
    <location>
        <begin position="1416"/>
        <end position="1435"/>
    </location>
</feature>
<feature type="region of interest" description="Disordered" evidence="1">
    <location>
        <begin position="346"/>
        <end position="370"/>
    </location>
</feature>
<dbReference type="Gene3D" id="2.30.42.10">
    <property type="match status" value="1"/>
</dbReference>
<feature type="compositionally biased region" description="Basic residues" evidence="1">
    <location>
        <begin position="1005"/>
        <end position="1015"/>
    </location>
</feature>
<dbReference type="Gene3D" id="3.10.20.90">
    <property type="entry name" value="Phosphatidylinositol 3-kinase Catalytic Subunit, Chain A, domain 1"/>
    <property type="match status" value="1"/>
</dbReference>
<dbReference type="EnsemblMetazoa" id="XM_030984350">
    <property type="protein sequence ID" value="XP_030840210"/>
    <property type="gene ID" value="LOC100891417"/>
</dbReference>
<dbReference type="Pfam" id="PF00595">
    <property type="entry name" value="PDZ"/>
    <property type="match status" value="1"/>
</dbReference>
<dbReference type="InterPro" id="IPR002710">
    <property type="entry name" value="Dilute_dom"/>
</dbReference>
<dbReference type="GeneID" id="100891417"/>
<protein>
    <recommendedName>
        <fullName evidence="7">Ras-associating and dilute domain-containing protein</fullName>
    </recommendedName>
</protein>
<dbReference type="CDD" id="cd17116">
    <property type="entry name" value="RA_Radil_like"/>
    <property type="match status" value="1"/>
</dbReference>
<proteinExistence type="predicted"/>
<feature type="region of interest" description="Disordered" evidence="1">
    <location>
        <begin position="42"/>
        <end position="167"/>
    </location>
</feature>
<evidence type="ECO:0000256" key="1">
    <source>
        <dbReference type="SAM" id="MobiDB-lite"/>
    </source>
</evidence>
<evidence type="ECO:0000259" key="4">
    <source>
        <dbReference type="PROSITE" id="PS51126"/>
    </source>
</evidence>
<evidence type="ECO:0008006" key="7">
    <source>
        <dbReference type="Google" id="ProtNLM"/>
    </source>
</evidence>
<sequence length="1545" mass="171790">MANQNGALPGLTDSARHKMLSKFFGVNTSELTLPFSQSLPSTHDHLSNGFDSPRSDTHSNSDAISLSSSNSSSSSFSNTQRKTRGQKPVLGSNGVTGLLLKPQTPRFKRKAPGPGHEHRNIRPPNRTQKKRHRPKSLTLMLERSLSLKRRQNGSGRSQNGKELSTEESAPGVLKVFGDSICPGSNYKSILASASSSAVELVKEILTRYSLPRSAHREYVLCDVIGKFISRKQNGLKKTEKEDSQDTWIEECVRPLADNEKPLLLQSFWKPDDGLVRRFEIRRRLDLPPEEIDSITSGINKNARRLQMSRSHAVPNETCLDRLDNGENGVDMENGFFNGDLASHSSPRSSIIRSQDQNLSMEREETESSDEPLACNIRMPSELPYFLTLHGYDNQDLLMHMLTKEVMLVGNRHIEPEEDDSDELYTEGVDISLEAPDILPQHCWVFRQQRHLEGQEDSREEESEFVVRLETLPDAHVIINGVPVTGSATLNPGDFVCFGHHYAFMYKDPAACTSPAMFPWSIPATMTQRRWVAPNQYLAQKAKDYANDKQRIKVLYRPHDEDQIIGWIGQHLEKADTKCPLGISYLLASMVEYSAYHFHQTNAKSLIIKTSTLIQGIAWDTTKSLANRPTEKPEDVHATMATLLPDLRLLLICMANALELLNFYQNHLHNYLASQTHHKEGISSTPSTSSSSSSSSSSSEQVKSPREVEEGEQEVLSILEEVMMYTFQQCVYYLTKTLYVVLPAVLDSNPFLDEPSDGRSSPSNSGMEKVIYVFQSTYDLLHEVGVHSQITSQLFAYLLFFTNASLFNMLMERGVGGKFFKWSKGAQIRGNLDLLEMWIYEKDLKLQASFLQKVSMATDLLATPKLQLAQAEWSSVRRDFPVLNAAQIHQMLSEYDIGGSQATRPRAWFPPPKEVEAALKTEEILVSFDDHPPLVLPTDAFQLDLRCDVCELLPGFKDILQALHKDFPKIRIKTDHGDINLPVFDEESSIEETTGPEEDLPFRDKRKKAVTPKARSRCSSWPPNEKDAGAILDDNVEVEKRVRVANEKEAEVIDPRCQKLMQELELNGEVNNNVRNVRARSNVRRQTSLSALPDPKPKKPHPTLTKSYSCPSTANAALRVLNGKVETDASGSRTLSCNGASENGHGGKVVHVDRNGIKTSPVNHVVKPILKNKKPKPHRMDIENGISHITQDVILEEDGETCLPPPPPVSPKPTFIPPSPRTPRSPIAMPTRAPSPLPSPPMSPMDSKKPSTPPPPPPKPKTRPSLNGFQLPRTPSPPTTNGDLNGDLKLNVIAPPLGFDSSPEERRRREDERRQQADRIKQEVLRLEGKDAGRTMQNGDRGRVENGSVKEQKMKVEGVLGAEKGEPLSSNMSNNNVDLDGEGLEELLKGIDCQDNSDLSFWQDDRQGSESTGSLATPESWTTESPNSEWSSSCSSFRERKDSIDDVFVVDLEKGEAGLGLGLVDGQHTVLKSPGIYICKVLPGGSANQCKKLRVGDRILAVNGTSLVGADYDSAMNLIKNAGDKLRILVGKSDNNIAMKITASSC</sequence>
<dbReference type="Pfam" id="PF00788">
    <property type="entry name" value="RA"/>
    <property type="match status" value="1"/>
</dbReference>
<feature type="compositionally biased region" description="Basic and acidic residues" evidence="1">
    <location>
        <begin position="1302"/>
        <end position="1332"/>
    </location>
</feature>
<accession>A0A7M7NQX9</accession>
<dbReference type="PANTHER" id="PTHR16027">
    <property type="entry name" value="DILUTE DOMAIN-CONTAINING PROTEIN YPR089W"/>
    <property type="match status" value="1"/>
</dbReference>
<dbReference type="InterPro" id="IPR052072">
    <property type="entry name" value="Vascular_dev_regulator"/>
</dbReference>
<feature type="region of interest" description="Disordered" evidence="1">
    <location>
        <begin position="1398"/>
        <end position="1435"/>
    </location>
</feature>
<dbReference type="RefSeq" id="XP_030840209.1">
    <property type="nucleotide sequence ID" value="XM_030984349.1"/>
</dbReference>
<dbReference type="InterPro" id="IPR000159">
    <property type="entry name" value="RA_dom"/>
</dbReference>
<dbReference type="CDD" id="cd22712">
    <property type="entry name" value="FHA_RADIL-like"/>
    <property type="match status" value="1"/>
</dbReference>
<dbReference type="PROSITE" id="PS50106">
    <property type="entry name" value="PDZ"/>
    <property type="match status" value="1"/>
</dbReference>
<feature type="compositionally biased region" description="Polar residues" evidence="1">
    <location>
        <begin position="152"/>
        <end position="162"/>
    </location>
</feature>
<evidence type="ECO:0000313" key="6">
    <source>
        <dbReference type="Proteomes" id="UP000007110"/>
    </source>
</evidence>
<evidence type="ECO:0000313" key="5">
    <source>
        <dbReference type="EnsemblMetazoa" id="XP_030840209"/>
    </source>
</evidence>
<feature type="compositionally biased region" description="Basic and acidic residues" evidence="1">
    <location>
        <begin position="1339"/>
        <end position="1354"/>
    </location>
</feature>
<reference evidence="6" key="1">
    <citation type="submission" date="2015-02" db="EMBL/GenBank/DDBJ databases">
        <title>Genome sequencing for Strongylocentrotus purpuratus.</title>
        <authorList>
            <person name="Murali S."/>
            <person name="Liu Y."/>
            <person name="Vee V."/>
            <person name="English A."/>
            <person name="Wang M."/>
            <person name="Skinner E."/>
            <person name="Han Y."/>
            <person name="Muzny D.M."/>
            <person name="Worley K.C."/>
            <person name="Gibbs R.A."/>
        </authorList>
    </citation>
    <scope>NUCLEOTIDE SEQUENCE</scope>
</reference>
<evidence type="ECO:0000259" key="2">
    <source>
        <dbReference type="PROSITE" id="PS50106"/>
    </source>
</evidence>
<organism evidence="5 6">
    <name type="scientific">Strongylocentrotus purpuratus</name>
    <name type="common">Purple sea urchin</name>
    <dbReference type="NCBI Taxonomy" id="7668"/>
    <lineage>
        <taxon>Eukaryota</taxon>
        <taxon>Metazoa</taxon>
        <taxon>Echinodermata</taxon>
        <taxon>Eleutherozoa</taxon>
        <taxon>Echinozoa</taxon>
        <taxon>Echinoidea</taxon>
        <taxon>Euechinoidea</taxon>
        <taxon>Echinacea</taxon>
        <taxon>Camarodonta</taxon>
        <taxon>Echinidea</taxon>
        <taxon>Strongylocentrotidae</taxon>
        <taxon>Strongylocentrotus</taxon>
    </lineage>
</organism>
<reference evidence="5" key="2">
    <citation type="submission" date="2021-01" db="UniProtKB">
        <authorList>
            <consortium name="EnsemblMetazoa"/>
        </authorList>
    </citation>
    <scope>IDENTIFICATION</scope>
</reference>
<dbReference type="RefSeq" id="XP_030840210.1">
    <property type="nucleotide sequence ID" value="XM_030984350.1"/>
</dbReference>
<feature type="region of interest" description="Disordered" evidence="1">
    <location>
        <begin position="1197"/>
        <end position="1354"/>
    </location>
</feature>
<feature type="compositionally biased region" description="Pro residues" evidence="1">
    <location>
        <begin position="1202"/>
        <end position="1222"/>
    </location>
</feature>
<dbReference type="CDD" id="cd06690">
    <property type="entry name" value="PDZ_Radil-like"/>
    <property type="match status" value="1"/>
</dbReference>
<dbReference type="SUPFAM" id="SSF54236">
    <property type="entry name" value="Ubiquitin-like"/>
    <property type="match status" value="1"/>
</dbReference>
<feature type="domain" description="Dilute" evidence="4">
    <location>
        <begin position="712"/>
        <end position="917"/>
    </location>
</feature>
<dbReference type="SMART" id="SM01132">
    <property type="entry name" value="DIL"/>
    <property type="match status" value="1"/>
</dbReference>
<dbReference type="CTD" id="55698"/>
<dbReference type="InterPro" id="IPR001478">
    <property type="entry name" value="PDZ"/>
</dbReference>
<feature type="region of interest" description="Disordered" evidence="1">
    <location>
        <begin position="1079"/>
        <end position="1107"/>
    </location>
</feature>
<dbReference type="SMART" id="SM00228">
    <property type="entry name" value="PDZ"/>
    <property type="match status" value="1"/>
</dbReference>
<dbReference type="Proteomes" id="UP000007110">
    <property type="component" value="Unassembled WGS sequence"/>
</dbReference>